<feature type="transmembrane region" description="Helical" evidence="7">
    <location>
        <begin position="97"/>
        <end position="121"/>
    </location>
</feature>
<name>A0A7T3ZYM7_9MICO</name>
<keyword evidence="5 7" id="KW-1133">Transmembrane helix</keyword>
<dbReference type="InterPro" id="IPR036259">
    <property type="entry name" value="MFS_trans_sf"/>
</dbReference>
<dbReference type="AlphaFoldDB" id="A0A7T3ZYM7"/>
<dbReference type="Gene3D" id="1.20.1250.20">
    <property type="entry name" value="MFS general substrate transporter like domains"/>
    <property type="match status" value="2"/>
</dbReference>
<evidence type="ECO:0000259" key="8">
    <source>
        <dbReference type="PROSITE" id="PS50850"/>
    </source>
</evidence>
<dbReference type="PANTHER" id="PTHR43045:SF1">
    <property type="entry name" value="SHIKIMATE TRANSPORTER"/>
    <property type="match status" value="1"/>
</dbReference>
<dbReference type="Pfam" id="PF07690">
    <property type="entry name" value="MFS_1"/>
    <property type="match status" value="1"/>
</dbReference>
<keyword evidence="6 7" id="KW-0472">Membrane</keyword>
<dbReference type="RefSeq" id="WP_198499232.1">
    <property type="nucleotide sequence ID" value="NZ_CP065989.1"/>
</dbReference>
<accession>A0A7T3ZYM7</accession>
<feature type="transmembrane region" description="Helical" evidence="7">
    <location>
        <begin position="26"/>
        <end position="55"/>
    </location>
</feature>
<evidence type="ECO:0000256" key="7">
    <source>
        <dbReference type="SAM" id="Phobius"/>
    </source>
</evidence>
<feature type="transmembrane region" description="Helical" evidence="7">
    <location>
        <begin position="250"/>
        <end position="272"/>
    </location>
</feature>
<feature type="transmembrane region" description="Helical" evidence="7">
    <location>
        <begin position="164"/>
        <end position="188"/>
    </location>
</feature>
<feature type="transmembrane region" description="Helical" evidence="7">
    <location>
        <begin position="127"/>
        <end position="152"/>
    </location>
</feature>
<feature type="transmembrane region" description="Helical" evidence="7">
    <location>
        <begin position="200"/>
        <end position="219"/>
    </location>
</feature>
<evidence type="ECO:0000256" key="5">
    <source>
        <dbReference type="ARBA" id="ARBA00022989"/>
    </source>
</evidence>
<evidence type="ECO:0000313" key="9">
    <source>
        <dbReference type="EMBL" id="QQB14115.1"/>
    </source>
</evidence>
<evidence type="ECO:0000256" key="2">
    <source>
        <dbReference type="ARBA" id="ARBA00022448"/>
    </source>
</evidence>
<evidence type="ECO:0000256" key="4">
    <source>
        <dbReference type="ARBA" id="ARBA00022692"/>
    </source>
</evidence>
<evidence type="ECO:0000256" key="3">
    <source>
        <dbReference type="ARBA" id="ARBA00022475"/>
    </source>
</evidence>
<dbReference type="SUPFAM" id="SSF103473">
    <property type="entry name" value="MFS general substrate transporter"/>
    <property type="match status" value="1"/>
</dbReference>
<feature type="transmembrane region" description="Helical" evidence="7">
    <location>
        <begin position="409"/>
        <end position="431"/>
    </location>
</feature>
<feature type="transmembrane region" description="Helical" evidence="7">
    <location>
        <begin position="284"/>
        <end position="304"/>
    </location>
</feature>
<dbReference type="GO" id="GO:0005886">
    <property type="term" value="C:plasma membrane"/>
    <property type="evidence" value="ECO:0007669"/>
    <property type="project" value="UniProtKB-SubCell"/>
</dbReference>
<dbReference type="Proteomes" id="UP000595374">
    <property type="component" value="Chromosome"/>
</dbReference>
<evidence type="ECO:0000256" key="1">
    <source>
        <dbReference type="ARBA" id="ARBA00004651"/>
    </source>
</evidence>
<keyword evidence="2" id="KW-0813">Transport</keyword>
<reference evidence="9 10" key="1">
    <citation type="submission" date="2020-12" db="EMBL/GenBank/DDBJ databases">
        <title>FDA dAtabase for Regulatory Grade micrObial Sequences (FDA-ARGOS): Supporting development and validation of Infectious Disease Dx tests.</title>
        <authorList>
            <person name="Sproer C."/>
            <person name="Gronow S."/>
            <person name="Severitt S."/>
            <person name="Schroder I."/>
            <person name="Tallon L."/>
            <person name="Sadzewicz L."/>
            <person name="Zhao X."/>
            <person name="Boylan J."/>
            <person name="Ott S."/>
            <person name="Bowen H."/>
            <person name="Vavikolanu K."/>
            <person name="Mehta A."/>
            <person name="Aluvathingal J."/>
            <person name="Nadendla S."/>
            <person name="Lowell S."/>
            <person name="Myers T."/>
            <person name="Yan Y."/>
            <person name="Sichtig H."/>
        </authorList>
    </citation>
    <scope>NUCLEOTIDE SEQUENCE [LARGE SCALE GENOMIC DNA]</scope>
    <source>
        <strain evidence="9 10">FDAARGOS_990</strain>
    </source>
</reference>
<evidence type="ECO:0000313" key="10">
    <source>
        <dbReference type="Proteomes" id="UP000595374"/>
    </source>
</evidence>
<gene>
    <name evidence="9" type="ORF">I6H47_15280</name>
</gene>
<dbReference type="InterPro" id="IPR020846">
    <property type="entry name" value="MFS_dom"/>
</dbReference>
<feature type="domain" description="Major facilitator superfamily (MFS) profile" evidence="8">
    <location>
        <begin position="24"/>
        <end position="438"/>
    </location>
</feature>
<dbReference type="GO" id="GO:0022857">
    <property type="term" value="F:transmembrane transporter activity"/>
    <property type="evidence" value="ECO:0007669"/>
    <property type="project" value="InterPro"/>
</dbReference>
<dbReference type="PROSITE" id="PS50850">
    <property type="entry name" value="MFS"/>
    <property type="match status" value="1"/>
</dbReference>
<dbReference type="EMBL" id="CP065989">
    <property type="protein sequence ID" value="QQB14115.1"/>
    <property type="molecule type" value="Genomic_DNA"/>
</dbReference>
<feature type="transmembrane region" description="Helical" evidence="7">
    <location>
        <begin position="61"/>
        <end position="85"/>
    </location>
</feature>
<sequence length="451" mass="48229">MSRAVHANESSTQTADQKRNLRRTAWAGVIGSVIEYYDFTLFGLAAAVVFGPLFFPEADPATQAISSLLTFAIGYLGRPLGGILFSHFGDRLGRKPMLVMTLLLMGAATLAIGMLPTYAQIGVLAPILLATCRILQGMGAGAEYVGSLVMMAESGQRSRFGLRVALPGMGVFGGIVIATGVFALIALLPEPALMSWGWRVPFFASVVTLVVGLWIRTGIHETEKFQEIRSSGRVVRFPLIEAVREQWREILIGFGINGPYLAFSSLTQVYLLTYLTQTLGYPSWFGLTANLVSSTLAIGMVPLAGYLGDRLGRRRIWLFGSGVFAVFGIVVFPMFATANELIIIIAMVFGISIGLASMYATQGAILTALFDPQHRLSAIVLVREPTAALIGGPIPALAAWLVVRAGGASWPVAALFVIAAVIAAGTVIAAYDRLARVESEDPRRGGAQTQQ</sequence>
<evidence type="ECO:0000256" key="6">
    <source>
        <dbReference type="ARBA" id="ARBA00023136"/>
    </source>
</evidence>
<proteinExistence type="predicted"/>
<keyword evidence="4 7" id="KW-0812">Transmembrane</keyword>
<protein>
    <submittedName>
        <fullName evidence="9">MFS transporter</fullName>
    </submittedName>
</protein>
<feature type="transmembrane region" description="Helical" evidence="7">
    <location>
        <begin position="316"/>
        <end position="335"/>
    </location>
</feature>
<feature type="transmembrane region" description="Helical" evidence="7">
    <location>
        <begin position="341"/>
        <end position="360"/>
    </location>
</feature>
<keyword evidence="3" id="KW-1003">Cell membrane</keyword>
<dbReference type="PANTHER" id="PTHR43045">
    <property type="entry name" value="SHIKIMATE TRANSPORTER"/>
    <property type="match status" value="1"/>
</dbReference>
<comment type="subcellular location">
    <subcellularLocation>
        <location evidence="1">Cell membrane</location>
        <topology evidence="1">Multi-pass membrane protein</topology>
    </subcellularLocation>
</comment>
<organism evidence="9 10">
    <name type="scientific">Brevibacterium casei</name>
    <dbReference type="NCBI Taxonomy" id="33889"/>
    <lineage>
        <taxon>Bacteria</taxon>
        <taxon>Bacillati</taxon>
        <taxon>Actinomycetota</taxon>
        <taxon>Actinomycetes</taxon>
        <taxon>Micrococcales</taxon>
        <taxon>Brevibacteriaceae</taxon>
        <taxon>Brevibacterium</taxon>
    </lineage>
</organism>
<feature type="transmembrane region" description="Helical" evidence="7">
    <location>
        <begin position="381"/>
        <end position="403"/>
    </location>
</feature>
<dbReference type="InterPro" id="IPR011701">
    <property type="entry name" value="MFS"/>
</dbReference>